<keyword evidence="11" id="KW-1185">Reference proteome</keyword>
<dbReference type="UniPathway" id="UPA00115">
    <property type="reaction ID" value="UER00414"/>
</dbReference>
<dbReference type="PANTHER" id="PTHR10683:SF36">
    <property type="entry name" value="TRANSALDOLASE"/>
    <property type="match status" value="1"/>
</dbReference>
<dbReference type="GO" id="GO:0005975">
    <property type="term" value="P:carbohydrate metabolic process"/>
    <property type="evidence" value="ECO:0007669"/>
    <property type="project" value="InterPro"/>
</dbReference>
<dbReference type="Pfam" id="PF00923">
    <property type="entry name" value="TAL_FSA"/>
    <property type="match status" value="1"/>
</dbReference>
<evidence type="ECO:0000256" key="3">
    <source>
        <dbReference type="ARBA" id="ARBA00005740"/>
    </source>
</evidence>
<dbReference type="GO" id="GO:0004801">
    <property type="term" value="F:transaldolase activity"/>
    <property type="evidence" value="ECO:0007669"/>
    <property type="project" value="UniProtKB-UniRule"/>
</dbReference>
<dbReference type="RefSeq" id="WP_054532892.1">
    <property type="nucleotide sequence ID" value="NZ_LGKP01000006.1"/>
</dbReference>
<gene>
    <name evidence="9" type="primary">tal</name>
    <name evidence="10" type="ORF">SE18_02775</name>
</gene>
<dbReference type="SUPFAM" id="SSF51569">
    <property type="entry name" value="Aldolase"/>
    <property type="match status" value="1"/>
</dbReference>
<dbReference type="OrthoDB" id="9807051at2"/>
<comment type="pathway">
    <text evidence="2 9">Carbohydrate degradation; pentose phosphate pathway; D-glyceraldehyde 3-phosphate and beta-D-fructose 6-phosphate from D-ribose 5-phosphate and D-xylulose 5-phosphate (non-oxidative stage): step 2/3.</text>
</comment>
<dbReference type="GO" id="GO:0005737">
    <property type="term" value="C:cytoplasm"/>
    <property type="evidence" value="ECO:0007669"/>
    <property type="project" value="UniProtKB-SubCell"/>
</dbReference>
<evidence type="ECO:0000256" key="9">
    <source>
        <dbReference type="HAMAP-Rule" id="MF_00494"/>
    </source>
</evidence>
<dbReference type="CDD" id="cd00956">
    <property type="entry name" value="Transaldolase_FSA"/>
    <property type="match status" value="1"/>
</dbReference>
<accession>A0A0P6Y563</accession>
<sequence>MKIFLDTADVEEIRQGVAMGVVDGVTTNPSLAAKAGRNFRDVVLEIVEICPGPVSAETVALQADEIVREGRILAKWAPNIVVKVPLMAEGLKAVKQLTSEGIKTNVTLVFSASQALLAAKAGATFVSPFLGRLDDIGQDGMILIRDIVQIFKNYNLQTEVLAASIRHPVHVLQSALAGSHVATMPFKVLQQLVKHPLTDKGIETFLVDWKQVPDAATVFAE</sequence>
<evidence type="ECO:0000256" key="1">
    <source>
        <dbReference type="ARBA" id="ARBA00004496"/>
    </source>
</evidence>
<evidence type="ECO:0000313" key="11">
    <source>
        <dbReference type="Proteomes" id="UP000050277"/>
    </source>
</evidence>
<organism evidence="10 11">
    <name type="scientific">Herpetosiphon geysericola</name>
    <dbReference type="NCBI Taxonomy" id="70996"/>
    <lineage>
        <taxon>Bacteria</taxon>
        <taxon>Bacillati</taxon>
        <taxon>Chloroflexota</taxon>
        <taxon>Chloroflexia</taxon>
        <taxon>Herpetosiphonales</taxon>
        <taxon>Herpetosiphonaceae</taxon>
        <taxon>Herpetosiphon</taxon>
    </lineage>
</organism>
<dbReference type="InterPro" id="IPR013785">
    <property type="entry name" value="Aldolase_TIM"/>
</dbReference>
<keyword evidence="4 9" id="KW-0963">Cytoplasm</keyword>
<dbReference type="AlphaFoldDB" id="A0A0P6Y563"/>
<comment type="caution">
    <text evidence="10">The sequence shown here is derived from an EMBL/GenBank/DDBJ whole genome shotgun (WGS) entry which is preliminary data.</text>
</comment>
<reference evidence="10 11" key="1">
    <citation type="submission" date="2015-07" db="EMBL/GenBank/DDBJ databases">
        <title>Whole genome sequence of Herpetosiphon geysericola DSM 7119.</title>
        <authorList>
            <person name="Hemp J."/>
            <person name="Ward L.M."/>
            <person name="Pace L.A."/>
            <person name="Fischer W.W."/>
        </authorList>
    </citation>
    <scope>NUCLEOTIDE SEQUENCE [LARGE SCALE GENOMIC DNA]</scope>
    <source>
        <strain evidence="10 11">DSM 7119</strain>
    </source>
</reference>
<evidence type="ECO:0000256" key="4">
    <source>
        <dbReference type="ARBA" id="ARBA00022490"/>
    </source>
</evidence>
<comment type="catalytic activity">
    <reaction evidence="8 9">
        <text>D-sedoheptulose 7-phosphate + D-glyceraldehyde 3-phosphate = D-erythrose 4-phosphate + beta-D-fructose 6-phosphate</text>
        <dbReference type="Rhea" id="RHEA:17053"/>
        <dbReference type="ChEBI" id="CHEBI:16897"/>
        <dbReference type="ChEBI" id="CHEBI:57483"/>
        <dbReference type="ChEBI" id="CHEBI:57634"/>
        <dbReference type="ChEBI" id="CHEBI:59776"/>
        <dbReference type="EC" id="2.2.1.2"/>
    </reaction>
</comment>
<evidence type="ECO:0000256" key="7">
    <source>
        <dbReference type="ARBA" id="ARBA00023270"/>
    </source>
</evidence>
<keyword evidence="5 9" id="KW-0808">Transferase</keyword>
<evidence type="ECO:0000313" key="10">
    <source>
        <dbReference type="EMBL" id="KPL91360.1"/>
    </source>
</evidence>
<name>A0A0P6Y563_9CHLR</name>
<dbReference type="Gene3D" id="3.20.20.70">
    <property type="entry name" value="Aldolase class I"/>
    <property type="match status" value="1"/>
</dbReference>
<dbReference type="HAMAP" id="MF_00494">
    <property type="entry name" value="Transaldolase_3b"/>
    <property type="match status" value="1"/>
</dbReference>
<evidence type="ECO:0000256" key="5">
    <source>
        <dbReference type="ARBA" id="ARBA00022679"/>
    </source>
</evidence>
<dbReference type="NCBIfam" id="TIGR00875">
    <property type="entry name" value="fsa_talC_mipB"/>
    <property type="match status" value="1"/>
</dbReference>
<evidence type="ECO:0000256" key="6">
    <source>
        <dbReference type="ARBA" id="ARBA00023126"/>
    </source>
</evidence>
<feature type="active site" description="Schiff-base intermediate with substrate" evidence="9">
    <location>
        <position position="83"/>
    </location>
</feature>
<dbReference type="PANTHER" id="PTHR10683">
    <property type="entry name" value="TRANSALDOLASE"/>
    <property type="match status" value="1"/>
</dbReference>
<evidence type="ECO:0000256" key="8">
    <source>
        <dbReference type="ARBA" id="ARBA00048810"/>
    </source>
</evidence>
<keyword evidence="7 9" id="KW-0704">Schiff base</keyword>
<dbReference type="PATRIC" id="fig|70996.4.peg.1715"/>
<protein>
    <recommendedName>
        <fullName evidence="9">Probable transaldolase</fullName>
        <ecNumber evidence="9">2.2.1.2</ecNumber>
    </recommendedName>
</protein>
<dbReference type="GO" id="GO:0016832">
    <property type="term" value="F:aldehyde-lyase activity"/>
    <property type="evidence" value="ECO:0007669"/>
    <property type="project" value="InterPro"/>
</dbReference>
<dbReference type="STRING" id="70996.SE18_02775"/>
<evidence type="ECO:0000256" key="2">
    <source>
        <dbReference type="ARBA" id="ARBA00004857"/>
    </source>
</evidence>
<dbReference type="EMBL" id="LGKP01000006">
    <property type="protein sequence ID" value="KPL91360.1"/>
    <property type="molecule type" value="Genomic_DNA"/>
</dbReference>
<proteinExistence type="inferred from homology"/>
<comment type="similarity">
    <text evidence="3 9">Belongs to the transaldolase family. Type 3B subfamily.</text>
</comment>
<dbReference type="InterPro" id="IPR022999">
    <property type="entry name" value="Transaldolase_3B"/>
</dbReference>
<comment type="subcellular location">
    <subcellularLocation>
        <location evidence="1 9">Cytoplasm</location>
    </subcellularLocation>
</comment>
<dbReference type="InterPro" id="IPR004731">
    <property type="entry name" value="Transaldolase_3B/F6P_aldolase"/>
</dbReference>
<dbReference type="InterPro" id="IPR001585">
    <property type="entry name" value="TAL/FSA"/>
</dbReference>
<keyword evidence="6 9" id="KW-0570">Pentose shunt</keyword>
<dbReference type="FunFam" id="3.20.20.70:FF:000018">
    <property type="entry name" value="Probable transaldolase"/>
    <property type="match status" value="1"/>
</dbReference>
<dbReference type="EC" id="2.2.1.2" evidence="9"/>
<dbReference type="GO" id="GO:0006098">
    <property type="term" value="P:pentose-phosphate shunt"/>
    <property type="evidence" value="ECO:0007669"/>
    <property type="project" value="UniProtKB-UniRule"/>
</dbReference>
<dbReference type="InterPro" id="IPR033919">
    <property type="entry name" value="TSA/FSA_arc/bac"/>
</dbReference>
<dbReference type="Proteomes" id="UP000050277">
    <property type="component" value="Unassembled WGS sequence"/>
</dbReference>
<comment type="function">
    <text evidence="9">Transaldolase is important for the balance of metabolites in the pentose-phosphate pathway.</text>
</comment>